<accession>A0A9P7YQ32</accession>
<feature type="compositionally biased region" description="Polar residues" evidence="1">
    <location>
        <begin position="136"/>
        <end position="165"/>
    </location>
</feature>
<feature type="compositionally biased region" description="Basic and acidic residues" evidence="1">
    <location>
        <begin position="24"/>
        <end position="42"/>
    </location>
</feature>
<gene>
    <name evidence="2" type="ORF">BJ875DRAFT_481017</name>
</gene>
<feature type="compositionally biased region" description="Polar residues" evidence="1">
    <location>
        <begin position="99"/>
        <end position="128"/>
    </location>
</feature>
<reference evidence="2" key="1">
    <citation type="journal article" date="2021" name="IMA Fungus">
        <title>Genomic characterization of three marine fungi, including Emericellopsis atlantica sp. nov. with signatures of a generalist lifestyle and marine biomass degradation.</title>
        <authorList>
            <person name="Hagestad O.C."/>
            <person name="Hou L."/>
            <person name="Andersen J.H."/>
            <person name="Hansen E.H."/>
            <person name="Altermark B."/>
            <person name="Li C."/>
            <person name="Kuhnert E."/>
            <person name="Cox R.J."/>
            <person name="Crous P.W."/>
            <person name="Spatafora J.W."/>
            <person name="Lail K."/>
            <person name="Amirebrahimi M."/>
            <person name="Lipzen A."/>
            <person name="Pangilinan J."/>
            <person name="Andreopoulos W."/>
            <person name="Hayes R.D."/>
            <person name="Ng V."/>
            <person name="Grigoriev I.V."/>
            <person name="Jackson S.A."/>
            <person name="Sutton T.D.S."/>
            <person name="Dobson A.D.W."/>
            <person name="Rama T."/>
        </authorList>
    </citation>
    <scope>NUCLEOTIDE SEQUENCE</scope>
    <source>
        <strain evidence="2">TRa018bII</strain>
    </source>
</reference>
<dbReference type="Proteomes" id="UP000824998">
    <property type="component" value="Unassembled WGS sequence"/>
</dbReference>
<sequence>MNSQSNHPPTKKDDPWGNPYFMGERSEESAAKLKRSMVEHGQSEPIEQPIKQRKRARNGAVSCGNEGFSATAGPGGYNSGGKMRSRSSHYPQHGIPGPQFQTNEPQPQSGRNRVNKHQSGLKNSQPRNSRAHNSKKGTNQRQSGMGNGQPGSHNIRNQSHRPQTSMEDDQSGMRGMGAGIGKDAGASLGASMGATIGADIRGIGIGMGARNGATIGGRLGAAIGDEIEKRVRKQLRDEMSAFEIGSWGAAMGTPHGYGARVMEVEEDSEVEYLGERMAGQ</sequence>
<dbReference type="AlphaFoldDB" id="A0A9P7YQ32"/>
<feature type="region of interest" description="Disordered" evidence="1">
    <location>
        <begin position="1"/>
        <end position="180"/>
    </location>
</feature>
<protein>
    <recommendedName>
        <fullName evidence="4">Glycine zipper domain-containing protein</fullName>
    </recommendedName>
</protein>
<name>A0A9P7YQ32_9HELO</name>
<evidence type="ECO:0000256" key="1">
    <source>
        <dbReference type="SAM" id="MobiDB-lite"/>
    </source>
</evidence>
<keyword evidence="3" id="KW-1185">Reference proteome</keyword>
<proteinExistence type="predicted"/>
<dbReference type="EMBL" id="MU251381">
    <property type="protein sequence ID" value="KAG9237714.1"/>
    <property type="molecule type" value="Genomic_DNA"/>
</dbReference>
<comment type="caution">
    <text evidence="2">The sequence shown here is derived from an EMBL/GenBank/DDBJ whole genome shotgun (WGS) entry which is preliminary data.</text>
</comment>
<evidence type="ECO:0000313" key="2">
    <source>
        <dbReference type="EMBL" id="KAG9237714.1"/>
    </source>
</evidence>
<evidence type="ECO:0008006" key="4">
    <source>
        <dbReference type="Google" id="ProtNLM"/>
    </source>
</evidence>
<organism evidence="2 3">
    <name type="scientific">Amylocarpus encephaloides</name>
    <dbReference type="NCBI Taxonomy" id="45428"/>
    <lineage>
        <taxon>Eukaryota</taxon>
        <taxon>Fungi</taxon>
        <taxon>Dikarya</taxon>
        <taxon>Ascomycota</taxon>
        <taxon>Pezizomycotina</taxon>
        <taxon>Leotiomycetes</taxon>
        <taxon>Helotiales</taxon>
        <taxon>Helotiales incertae sedis</taxon>
        <taxon>Amylocarpus</taxon>
    </lineage>
</organism>
<evidence type="ECO:0000313" key="3">
    <source>
        <dbReference type="Proteomes" id="UP000824998"/>
    </source>
</evidence>